<dbReference type="RefSeq" id="XP_002132505.3">
    <property type="nucleotide sequence ID" value="XM_002132469.3"/>
</dbReference>
<protein>
    <submittedName>
        <fullName evidence="2">Uncharacterized protein udd</fullName>
    </submittedName>
</protein>
<organism evidence="1 2">
    <name type="scientific">Drosophila pseudoobscura pseudoobscura</name>
    <name type="common">Fruit fly</name>
    <dbReference type="NCBI Taxonomy" id="46245"/>
    <lineage>
        <taxon>Eukaryota</taxon>
        <taxon>Metazoa</taxon>
        <taxon>Ecdysozoa</taxon>
        <taxon>Arthropoda</taxon>
        <taxon>Hexapoda</taxon>
        <taxon>Insecta</taxon>
        <taxon>Pterygota</taxon>
        <taxon>Neoptera</taxon>
        <taxon>Endopterygota</taxon>
        <taxon>Diptera</taxon>
        <taxon>Brachycera</taxon>
        <taxon>Muscomorpha</taxon>
        <taxon>Ephydroidea</taxon>
        <taxon>Drosophilidae</taxon>
        <taxon>Drosophila</taxon>
        <taxon>Sophophora</taxon>
    </lineage>
</organism>
<evidence type="ECO:0000313" key="2">
    <source>
        <dbReference type="RefSeq" id="XP_002132505.3"/>
    </source>
</evidence>
<accession>A0A6I8UXA7</accession>
<dbReference type="AlphaFoldDB" id="A0A6I8UXA7"/>
<gene>
    <name evidence="2" type="primary">udd</name>
</gene>
<name>A0A6I8UXA7_DROPS</name>
<dbReference type="FunCoup" id="A0A6I8UXA7">
    <property type="interactions" value="151"/>
</dbReference>
<reference evidence="2" key="1">
    <citation type="submission" date="2025-08" db="UniProtKB">
        <authorList>
            <consortium name="RefSeq"/>
        </authorList>
    </citation>
    <scope>IDENTIFICATION</scope>
    <source>
        <strain evidence="2">MV-25-SWS-2005</strain>
        <tissue evidence="2">Whole body</tissue>
    </source>
</reference>
<dbReference type="Proteomes" id="UP000001819">
    <property type="component" value="Chromosome 4"/>
</dbReference>
<dbReference type="InParanoid" id="A0A6I8UXA7"/>
<sequence>MKKAVGKPSRDVQIGKFPPKRIPKDVLMRTLEIASSSVDEFWLNKNCSCSPPANCELYNVMNRSITYQKLSLSRNFAMVRDCKNVEKMLTSNVFGESLLKKGSYPIFSEYASLNLKFDKPRMDKKAET</sequence>
<dbReference type="ExpressionAtlas" id="A0A6I8UXA7">
    <property type="expression patterns" value="baseline"/>
</dbReference>
<proteinExistence type="predicted"/>
<keyword evidence="1" id="KW-1185">Reference proteome</keyword>
<dbReference type="KEGG" id="dpo:6903317"/>
<evidence type="ECO:0000313" key="1">
    <source>
        <dbReference type="Proteomes" id="UP000001819"/>
    </source>
</evidence>